<dbReference type="EMBL" id="CP088156">
    <property type="protein sequence ID" value="UFZ02125.1"/>
    <property type="molecule type" value="Genomic_DNA"/>
</dbReference>
<gene>
    <name evidence="2" type="ORF">LQG66_22815</name>
</gene>
<dbReference type="Proteomes" id="UP001431010">
    <property type="component" value="Chromosome"/>
</dbReference>
<accession>A0ABY3R4A1</accession>
<proteinExistence type="predicted"/>
<name>A0ABY3R4A1_9BRAD</name>
<dbReference type="RefSeq" id="WP_231317917.1">
    <property type="nucleotide sequence ID" value="NZ_CP088156.1"/>
</dbReference>
<evidence type="ECO:0008006" key="4">
    <source>
        <dbReference type="Google" id="ProtNLM"/>
    </source>
</evidence>
<reference evidence="2" key="1">
    <citation type="journal article" date="2024" name="Antonie Van Leeuwenhoek">
        <title>Bradyrhizobium ontarionense sp. nov., a novel bacterial symbiont isolated from Aeschynomene indica (Indian jointvetch), harbours photosynthesis, nitrogen fixation and nitrous oxide (N2O) reductase genes.</title>
        <authorList>
            <person name="Bromfield E.S.P."/>
            <person name="Cloutier S."/>
        </authorList>
    </citation>
    <scope>NUCLEOTIDE SEQUENCE</scope>
    <source>
        <strain evidence="2">A19</strain>
    </source>
</reference>
<sequence length="126" mass="12442">MTRSIRSAISAALATMLTAGLAVVPAEPARAAGFDGAWTVLIITQAGNCDQGYSFPVKIAGGRVTSSGTANITGTVGRGGAVTVRVSQGGSYASGSGRLGAASGFGVWSGKGSSGTCRGRWEATRS</sequence>
<evidence type="ECO:0000313" key="3">
    <source>
        <dbReference type="Proteomes" id="UP001431010"/>
    </source>
</evidence>
<keyword evidence="1" id="KW-0732">Signal</keyword>
<evidence type="ECO:0000256" key="1">
    <source>
        <dbReference type="SAM" id="SignalP"/>
    </source>
</evidence>
<feature type="signal peptide" evidence="1">
    <location>
        <begin position="1"/>
        <end position="22"/>
    </location>
</feature>
<organism evidence="2 3">
    <name type="scientific">Bradyrhizobium ontarionense</name>
    <dbReference type="NCBI Taxonomy" id="2898149"/>
    <lineage>
        <taxon>Bacteria</taxon>
        <taxon>Pseudomonadati</taxon>
        <taxon>Pseudomonadota</taxon>
        <taxon>Alphaproteobacteria</taxon>
        <taxon>Hyphomicrobiales</taxon>
        <taxon>Nitrobacteraceae</taxon>
        <taxon>Bradyrhizobium</taxon>
    </lineage>
</organism>
<feature type="chain" id="PRO_5046171451" description="Heme utilization protein" evidence="1">
    <location>
        <begin position="23"/>
        <end position="126"/>
    </location>
</feature>
<protein>
    <recommendedName>
        <fullName evidence="4">Heme utilization protein</fullName>
    </recommendedName>
</protein>
<keyword evidence="3" id="KW-1185">Reference proteome</keyword>
<evidence type="ECO:0000313" key="2">
    <source>
        <dbReference type="EMBL" id="UFZ02125.1"/>
    </source>
</evidence>